<reference evidence="1 2" key="1">
    <citation type="journal article" date="2013" name="ISME J.">
        <title>Comparative genomics of pathogenic lineages of Vibrio nigripulchritudo identifies virulence-associated traits.</title>
        <authorList>
            <person name="Goudenege D."/>
            <person name="Labreuche Y."/>
            <person name="Krin E."/>
            <person name="Ansquer D."/>
            <person name="Mangenot S."/>
            <person name="Calteau A."/>
            <person name="Medigue C."/>
            <person name="Mazel D."/>
            <person name="Polz M.F."/>
            <person name="Le Roux F."/>
        </authorList>
    </citation>
    <scope>NUCLEOTIDE SEQUENCE [LARGE SCALE GENOMIC DNA]</scope>
    <source>
        <strain evidence="1 2">SOn1</strain>
    </source>
</reference>
<dbReference type="Proteomes" id="UP000018211">
    <property type="component" value="Unassembled WGS sequence"/>
</dbReference>
<protein>
    <recommendedName>
        <fullName evidence="3">HTH cro/C1-type domain-containing protein</fullName>
    </recommendedName>
</protein>
<proteinExistence type="predicted"/>
<sequence length="296" mass="34259">MSVAKKLNKLHIPEDVILFLDEQMANIDTDIAIAMSFVRRAQSLTFKSLDKRISGIDISLMQRYMQLSYAPMRPLHVVAAFSWLTMVPMTAFYQHMRVKEYYRGMDDSAVEVLMCIGLLPSNQFELALDMIVNLLSLKERQAFLSFKEKTVSDTGTLPNYNHLFPPDVLDINDFAIDYYQSLSHTIRDFRIKHQISKDNISQVLGLSVEQYNKLEDHRKTYSLPVAVGFRGKLGFSLHSHVDFTSQMVQFPQFHQLRQVQHIRDSLIVEAIRPLSKKKKGCVTEILRNLSTMYMKM</sequence>
<dbReference type="AlphaFoldDB" id="A0AAV2VPP7"/>
<name>A0AAV2VPP7_9VIBR</name>
<evidence type="ECO:0000313" key="1">
    <source>
        <dbReference type="EMBL" id="CCO46651.1"/>
    </source>
</evidence>
<dbReference type="InterPro" id="IPR010982">
    <property type="entry name" value="Lambda_DNA-bd_dom_sf"/>
</dbReference>
<dbReference type="EMBL" id="CAOF01000095">
    <property type="protein sequence ID" value="CCO46651.1"/>
    <property type="molecule type" value="Genomic_DNA"/>
</dbReference>
<comment type="caution">
    <text evidence="1">The sequence shown here is derived from an EMBL/GenBank/DDBJ whole genome shotgun (WGS) entry which is preliminary data.</text>
</comment>
<evidence type="ECO:0008006" key="3">
    <source>
        <dbReference type="Google" id="ProtNLM"/>
    </source>
</evidence>
<organism evidence="1 2">
    <name type="scientific">Vibrio nigripulchritudo SOn1</name>
    <dbReference type="NCBI Taxonomy" id="1238450"/>
    <lineage>
        <taxon>Bacteria</taxon>
        <taxon>Pseudomonadati</taxon>
        <taxon>Pseudomonadota</taxon>
        <taxon>Gammaproteobacteria</taxon>
        <taxon>Vibrionales</taxon>
        <taxon>Vibrionaceae</taxon>
        <taxon>Vibrio</taxon>
    </lineage>
</organism>
<evidence type="ECO:0000313" key="2">
    <source>
        <dbReference type="Proteomes" id="UP000018211"/>
    </source>
</evidence>
<dbReference type="SUPFAM" id="SSF47413">
    <property type="entry name" value="lambda repressor-like DNA-binding domains"/>
    <property type="match status" value="1"/>
</dbReference>
<gene>
    <name evidence="1" type="ORF">VIBNISOn1_1840034</name>
</gene>
<accession>A0AAV2VPP7</accession>
<dbReference type="RefSeq" id="WP_022611709.1">
    <property type="nucleotide sequence ID" value="NZ_LK391965.1"/>
</dbReference>
<dbReference type="GO" id="GO:0003677">
    <property type="term" value="F:DNA binding"/>
    <property type="evidence" value="ECO:0007669"/>
    <property type="project" value="InterPro"/>
</dbReference>